<keyword evidence="1" id="KW-0732">Signal</keyword>
<organism evidence="2 5">
    <name type="scientific">Vibrio fortis</name>
    <dbReference type="NCBI Taxonomy" id="212667"/>
    <lineage>
        <taxon>Bacteria</taxon>
        <taxon>Pseudomonadati</taxon>
        <taxon>Pseudomonadota</taxon>
        <taxon>Gammaproteobacteria</taxon>
        <taxon>Vibrionales</taxon>
        <taxon>Vibrionaceae</taxon>
        <taxon>Vibrio</taxon>
    </lineage>
</organism>
<feature type="signal peptide" evidence="1">
    <location>
        <begin position="1"/>
        <end position="25"/>
    </location>
</feature>
<evidence type="ECO:0000313" key="2">
    <source>
        <dbReference type="EMBL" id="KAB0287215.1"/>
    </source>
</evidence>
<evidence type="ECO:0000313" key="3">
    <source>
        <dbReference type="EMBL" id="KAB0303493.1"/>
    </source>
</evidence>
<feature type="chain" id="PRO_5036147700" evidence="1">
    <location>
        <begin position="26"/>
        <end position="229"/>
    </location>
</feature>
<sequence length="229" mass="25626">MTSMRYTTPLTLAFFSLFLSFNINAAAFGVAVAWKTDDAQAVFDAMPNQKKAFANLIDAGLIHDMFVSESFIGDKSFPIIKFVMEANSEQEVRNTIGNLPLQYKELAEITEVREIGNKWLNTDVAFTNYAVELSWKKPEDKLLVDKVIGRDLQKIVDWSATSTITSAYLYNKDISDSADGEAKMIRPVYSIAVLAKDEEHARQVANELEAVKLGFADIHVSELGFKLKL</sequence>
<protein>
    <submittedName>
        <fullName evidence="2">Uncharacterized protein</fullName>
    </submittedName>
</protein>
<reference evidence="2 5" key="2">
    <citation type="submission" date="2019-09" db="EMBL/GenBank/DDBJ databases">
        <title>Whole genome sequence of Vibrio fortis.</title>
        <authorList>
            <person name="Das S.K."/>
        </authorList>
    </citation>
    <scope>NUCLEOTIDE SEQUENCE [LARGE SCALE GENOMIC DNA]</scope>
    <source>
        <strain evidence="2 5">AN60</strain>
    </source>
</reference>
<dbReference type="AlphaFoldDB" id="A0A5N3R1B7"/>
<proteinExistence type="predicted"/>
<dbReference type="Proteomes" id="UP000326687">
    <property type="component" value="Unassembled WGS sequence"/>
</dbReference>
<accession>A0A5N3R1B7</accession>
<evidence type="ECO:0000256" key="1">
    <source>
        <dbReference type="SAM" id="SignalP"/>
    </source>
</evidence>
<dbReference type="Proteomes" id="UP000326789">
    <property type="component" value="Unassembled WGS sequence"/>
</dbReference>
<evidence type="ECO:0000313" key="4">
    <source>
        <dbReference type="Proteomes" id="UP000326687"/>
    </source>
</evidence>
<gene>
    <name evidence="2" type="ORF">F2P58_21595</name>
    <name evidence="3" type="ORF">F2Z80_05760</name>
</gene>
<evidence type="ECO:0000313" key="5">
    <source>
        <dbReference type="Proteomes" id="UP000326789"/>
    </source>
</evidence>
<comment type="caution">
    <text evidence="2">The sequence shown here is derived from an EMBL/GenBank/DDBJ whole genome shotgun (WGS) entry which is preliminary data.</text>
</comment>
<dbReference type="EMBL" id="VWSE01000008">
    <property type="protein sequence ID" value="KAB0287215.1"/>
    <property type="molecule type" value="Genomic_DNA"/>
</dbReference>
<reference evidence="3 4" key="1">
    <citation type="submission" date="2019-09" db="EMBL/GenBank/DDBJ databases">
        <title>Vibrio Fortis S7-72.</title>
        <authorList>
            <person name="Das S.K."/>
        </authorList>
    </citation>
    <scope>NUCLEOTIDE SEQUENCE [LARGE SCALE GENOMIC DNA]</scope>
    <source>
        <strain evidence="3 4">S7-72</strain>
    </source>
</reference>
<name>A0A5N3R1B7_9VIBR</name>
<dbReference type="EMBL" id="VXDD01000001">
    <property type="protein sequence ID" value="KAB0303493.1"/>
    <property type="molecule type" value="Genomic_DNA"/>
</dbReference>